<dbReference type="AlphaFoldDB" id="A0A6N4DF33"/>
<dbReference type="Gene3D" id="3.40.190.10">
    <property type="entry name" value="Periplasmic binding protein-like II"/>
    <property type="match status" value="2"/>
</dbReference>
<organism evidence="6 7">
    <name type="scientific">Candidatus Sedimenticola endophacoides</name>
    <dbReference type="NCBI Taxonomy" id="2548426"/>
    <lineage>
        <taxon>Bacteria</taxon>
        <taxon>Pseudomonadati</taxon>
        <taxon>Pseudomonadota</taxon>
        <taxon>Gammaproteobacteria</taxon>
        <taxon>Chromatiales</taxon>
        <taxon>Sedimenticolaceae</taxon>
        <taxon>Sedimenticola</taxon>
    </lineage>
</organism>
<keyword evidence="2" id="KW-0805">Transcription regulation</keyword>
<evidence type="ECO:0000313" key="7">
    <source>
        <dbReference type="Proteomes" id="UP000250928"/>
    </source>
</evidence>
<dbReference type="Pfam" id="PF03466">
    <property type="entry name" value="LysR_substrate"/>
    <property type="match status" value="1"/>
</dbReference>
<dbReference type="SUPFAM" id="SSF46785">
    <property type="entry name" value="Winged helix' DNA-binding domain"/>
    <property type="match status" value="1"/>
</dbReference>
<comment type="similarity">
    <text evidence="1">Belongs to the LysR transcriptional regulatory family.</text>
</comment>
<gene>
    <name evidence="6" type="ORF">C3L24_12830</name>
</gene>
<dbReference type="InterPro" id="IPR036390">
    <property type="entry name" value="WH_DNA-bd_sf"/>
</dbReference>
<dbReference type="Proteomes" id="UP000250928">
    <property type="component" value="Unassembled WGS sequence"/>
</dbReference>
<evidence type="ECO:0000313" key="6">
    <source>
        <dbReference type="EMBL" id="PUD98419.1"/>
    </source>
</evidence>
<dbReference type="EMBL" id="PQCO01000307">
    <property type="protein sequence ID" value="PUD98419.1"/>
    <property type="molecule type" value="Genomic_DNA"/>
</dbReference>
<name>A0A6N4DF33_9GAMM</name>
<dbReference type="CDD" id="cd08411">
    <property type="entry name" value="PBP2_OxyR"/>
    <property type="match status" value="1"/>
</dbReference>
<dbReference type="GO" id="GO:0003700">
    <property type="term" value="F:DNA-binding transcription factor activity"/>
    <property type="evidence" value="ECO:0007669"/>
    <property type="project" value="InterPro"/>
</dbReference>
<dbReference type="Pfam" id="PF00126">
    <property type="entry name" value="HTH_1"/>
    <property type="match status" value="1"/>
</dbReference>
<dbReference type="PANTHER" id="PTHR30346">
    <property type="entry name" value="TRANSCRIPTIONAL DUAL REGULATOR HCAR-RELATED"/>
    <property type="match status" value="1"/>
</dbReference>
<dbReference type="InterPro" id="IPR036388">
    <property type="entry name" value="WH-like_DNA-bd_sf"/>
</dbReference>
<dbReference type="GO" id="GO:0003677">
    <property type="term" value="F:DNA binding"/>
    <property type="evidence" value="ECO:0007669"/>
    <property type="project" value="UniProtKB-KW"/>
</dbReference>
<accession>A0A6N4DF33</accession>
<dbReference type="InterPro" id="IPR000847">
    <property type="entry name" value="LysR_HTH_N"/>
</dbReference>
<evidence type="ECO:0000259" key="5">
    <source>
        <dbReference type="PROSITE" id="PS50931"/>
    </source>
</evidence>
<evidence type="ECO:0000256" key="2">
    <source>
        <dbReference type="ARBA" id="ARBA00023015"/>
    </source>
</evidence>
<dbReference type="SUPFAM" id="SSF53850">
    <property type="entry name" value="Periplasmic binding protein-like II"/>
    <property type="match status" value="1"/>
</dbReference>
<comment type="caution">
    <text evidence="6">The sequence shown here is derived from an EMBL/GenBank/DDBJ whole genome shotgun (WGS) entry which is preliminary data.</text>
</comment>
<proteinExistence type="inferred from homology"/>
<evidence type="ECO:0000256" key="1">
    <source>
        <dbReference type="ARBA" id="ARBA00009437"/>
    </source>
</evidence>
<keyword evidence="3" id="KW-0238">DNA-binding</keyword>
<keyword evidence="4" id="KW-0804">Transcription</keyword>
<dbReference type="InterPro" id="IPR005119">
    <property type="entry name" value="LysR_subst-bd"/>
</dbReference>
<evidence type="ECO:0000256" key="4">
    <source>
        <dbReference type="ARBA" id="ARBA00023163"/>
    </source>
</evidence>
<evidence type="ECO:0000256" key="3">
    <source>
        <dbReference type="ARBA" id="ARBA00023125"/>
    </source>
</evidence>
<dbReference type="PROSITE" id="PS50931">
    <property type="entry name" value="HTH_LYSR"/>
    <property type="match status" value="1"/>
</dbReference>
<dbReference type="PANTHER" id="PTHR30346:SF10">
    <property type="entry name" value="TRANSCRIPTIONAL REGULATOR OF OXIDATIVE STRESS OXYR"/>
    <property type="match status" value="1"/>
</dbReference>
<feature type="domain" description="HTH lysR-type" evidence="5">
    <location>
        <begin position="5"/>
        <end position="62"/>
    </location>
</feature>
<dbReference type="Gene3D" id="1.10.10.10">
    <property type="entry name" value="Winged helix-like DNA-binding domain superfamily/Winged helix DNA-binding domain"/>
    <property type="match status" value="1"/>
</dbReference>
<sequence>MMNLPTLRQLQYLVALVELQHFGKAAARCFVSQSTLSAGIMELENLLGARLLERTRRRVLPTPLGGEVAARARQMLGIARELVEMSRYGSEPLCGPIRLGVIPTIGPFLLPRVLPSIRHGYPGLELQITEDRSQRLLERLGEGTLDCAILAFPYPVGELEQLLFWEENFMVALPRKHPLARLKRLTTPRLESNELMLLEEGHCLTDHALSACHLERSRAGATFRGSSLYTLLQMVAGGQGITFVPEMAADSELMAPGEILLKPLDEPGPHRRIGLVWRKTYFRKEDMTLLAAAMRQTLAPRATGEAYQPT</sequence>
<dbReference type="GO" id="GO:0032993">
    <property type="term" value="C:protein-DNA complex"/>
    <property type="evidence" value="ECO:0007669"/>
    <property type="project" value="TreeGrafter"/>
</dbReference>
<dbReference type="FunFam" id="1.10.10.10:FF:000001">
    <property type="entry name" value="LysR family transcriptional regulator"/>
    <property type="match status" value="1"/>
</dbReference>
<reference evidence="6 7" key="1">
    <citation type="submission" date="2018-01" db="EMBL/GenBank/DDBJ databases">
        <title>Novel co-symbiosis in the lucinid bivalve Phacoides pectinatus.</title>
        <authorList>
            <person name="Lim S.J."/>
            <person name="Davis B.G."/>
            <person name="Gill D.E."/>
            <person name="Engel A.S."/>
            <person name="Anderson L.C."/>
            <person name="Campbell B.J."/>
        </authorList>
    </citation>
    <scope>NUCLEOTIDE SEQUENCE [LARGE SCALE GENOMIC DNA]</scope>
    <source>
        <strain evidence="6">N3_P5</strain>
    </source>
</reference>
<protein>
    <submittedName>
        <fullName evidence="6">LysR family transcriptional regulator</fullName>
    </submittedName>
</protein>